<evidence type="ECO:0000259" key="4">
    <source>
        <dbReference type="PROSITE" id="PS50887"/>
    </source>
</evidence>
<dbReference type="InterPro" id="IPR029787">
    <property type="entry name" value="Nucleotide_cyclase"/>
</dbReference>
<keyword evidence="5" id="KW-0378">Hydrolase</keyword>
<dbReference type="Pfam" id="PF00989">
    <property type="entry name" value="PAS"/>
    <property type="match status" value="2"/>
</dbReference>
<dbReference type="GO" id="GO:0071111">
    <property type="term" value="F:cyclic-guanylate-specific phosphodiesterase activity"/>
    <property type="evidence" value="ECO:0007669"/>
    <property type="project" value="UniProtKB-EC"/>
</dbReference>
<dbReference type="EMBL" id="MLJW01000013">
    <property type="protein sequence ID" value="OIR13993.1"/>
    <property type="molecule type" value="Genomic_DNA"/>
</dbReference>
<dbReference type="PANTHER" id="PTHR44757:SF2">
    <property type="entry name" value="BIOFILM ARCHITECTURE MAINTENANCE PROTEIN MBAA"/>
    <property type="match status" value="1"/>
</dbReference>
<dbReference type="NCBIfam" id="TIGR00254">
    <property type="entry name" value="GGDEF"/>
    <property type="match status" value="1"/>
</dbReference>
<dbReference type="PANTHER" id="PTHR44757">
    <property type="entry name" value="DIGUANYLATE CYCLASE DGCP"/>
    <property type="match status" value="1"/>
</dbReference>
<dbReference type="Gene3D" id="3.20.20.450">
    <property type="entry name" value="EAL domain"/>
    <property type="match status" value="1"/>
</dbReference>
<dbReference type="SUPFAM" id="SSF55785">
    <property type="entry name" value="PYP-like sensor domain (PAS domain)"/>
    <property type="match status" value="3"/>
</dbReference>
<dbReference type="Pfam" id="PF13426">
    <property type="entry name" value="PAS_9"/>
    <property type="match status" value="1"/>
</dbReference>
<dbReference type="InterPro" id="IPR001610">
    <property type="entry name" value="PAC"/>
</dbReference>
<evidence type="ECO:0000259" key="2">
    <source>
        <dbReference type="PROSITE" id="PS50113"/>
    </source>
</evidence>
<dbReference type="SMART" id="SM00267">
    <property type="entry name" value="GGDEF"/>
    <property type="match status" value="1"/>
</dbReference>
<dbReference type="SUPFAM" id="SSF141868">
    <property type="entry name" value="EAL domain-like"/>
    <property type="match status" value="1"/>
</dbReference>
<dbReference type="PROSITE" id="PS50113">
    <property type="entry name" value="PAC"/>
    <property type="match status" value="2"/>
</dbReference>
<comment type="caution">
    <text evidence="5">The sequence shown here is derived from an EMBL/GenBank/DDBJ whole genome shotgun (WGS) entry which is preliminary data.</text>
</comment>
<dbReference type="FunFam" id="3.20.20.450:FF:000001">
    <property type="entry name" value="Cyclic di-GMP phosphodiesterase yahA"/>
    <property type="match status" value="1"/>
</dbReference>
<evidence type="ECO:0000259" key="1">
    <source>
        <dbReference type="PROSITE" id="PS50112"/>
    </source>
</evidence>
<dbReference type="SMART" id="SM00091">
    <property type="entry name" value="PAS"/>
    <property type="match status" value="3"/>
</dbReference>
<feature type="domain" description="EAL" evidence="3">
    <location>
        <begin position="547"/>
        <end position="800"/>
    </location>
</feature>
<name>A0A1J5SZH6_9ZZZZ</name>
<dbReference type="InterPro" id="IPR043128">
    <property type="entry name" value="Rev_trsase/Diguanyl_cyclase"/>
</dbReference>
<dbReference type="InterPro" id="IPR035919">
    <property type="entry name" value="EAL_sf"/>
</dbReference>
<dbReference type="FunFam" id="3.30.70.270:FF:000001">
    <property type="entry name" value="Diguanylate cyclase domain protein"/>
    <property type="match status" value="1"/>
</dbReference>
<dbReference type="Gene3D" id="3.30.70.270">
    <property type="match status" value="1"/>
</dbReference>
<dbReference type="AlphaFoldDB" id="A0A1J5SZH6"/>
<dbReference type="InterPro" id="IPR052155">
    <property type="entry name" value="Biofilm_reg_signaling"/>
</dbReference>
<feature type="domain" description="PAC" evidence="2">
    <location>
        <begin position="316"/>
        <end position="368"/>
    </location>
</feature>
<dbReference type="PROSITE" id="PS50887">
    <property type="entry name" value="GGDEF"/>
    <property type="match status" value="1"/>
</dbReference>
<protein>
    <submittedName>
        <fullName evidence="5">Cyclic di-GMP phosphodiesterase Gmr</fullName>
        <ecNumber evidence="5">3.1.4.52</ecNumber>
    </submittedName>
</protein>
<dbReference type="InterPro" id="IPR000700">
    <property type="entry name" value="PAS-assoc_C"/>
</dbReference>
<evidence type="ECO:0000313" key="5">
    <source>
        <dbReference type="EMBL" id="OIR13993.1"/>
    </source>
</evidence>
<evidence type="ECO:0000259" key="3">
    <source>
        <dbReference type="PROSITE" id="PS50883"/>
    </source>
</evidence>
<dbReference type="CDD" id="cd01949">
    <property type="entry name" value="GGDEF"/>
    <property type="match status" value="1"/>
</dbReference>
<feature type="domain" description="PAC" evidence="2">
    <location>
        <begin position="196"/>
        <end position="247"/>
    </location>
</feature>
<dbReference type="CDD" id="cd01948">
    <property type="entry name" value="EAL"/>
    <property type="match status" value="1"/>
</dbReference>
<dbReference type="InterPro" id="IPR035965">
    <property type="entry name" value="PAS-like_dom_sf"/>
</dbReference>
<dbReference type="InterPro" id="IPR013767">
    <property type="entry name" value="PAS_fold"/>
</dbReference>
<organism evidence="5">
    <name type="scientific">mine drainage metagenome</name>
    <dbReference type="NCBI Taxonomy" id="410659"/>
    <lineage>
        <taxon>unclassified sequences</taxon>
        <taxon>metagenomes</taxon>
        <taxon>ecological metagenomes</taxon>
    </lineage>
</organism>
<dbReference type="EC" id="3.1.4.52" evidence="5"/>
<dbReference type="SUPFAM" id="SSF55073">
    <property type="entry name" value="Nucleotide cyclase"/>
    <property type="match status" value="1"/>
</dbReference>
<dbReference type="PROSITE" id="PS50883">
    <property type="entry name" value="EAL"/>
    <property type="match status" value="1"/>
</dbReference>
<dbReference type="Gene3D" id="3.30.450.20">
    <property type="entry name" value="PAS domain"/>
    <property type="match status" value="3"/>
</dbReference>
<dbReference type="InterPro" id="IPR000160">
    <property type="entry name" value="GGDEF_dom"/>
</dbReference>
<accession>A0A1J5SZH6</accession>
<dbReference type="CDD" id="cd00130">
    <property type="entry name" value="PAS"/>
    <property type="match status" value="3"/>
</dbReference>
<dbReference type="Pfam" id="PF00563">
    <property type="entry name" value="EAL"/>
    <property type="match status" value="1"/>
</dbReference>
<sequence>MSERYKQMIENSNDGGWLVDQRGRLLHANRVYAEMSGYSTDELVNMHITQLDAHDDECKIKARIEKLLVHGHDRFRSRHRHKHGHLFEVDVAINFIADSNHFLVSLRDISEQSRYEQALRESEEKYRLLFESAGDLAYGTDLNGAFTAVSESLLTVTGYTREELINAPISKLLTPKNLELARSMTATKLAAEKQVTRYELEITSKQGRQIPLELVTTLTYREGVPVGVQGIGRDISERKRLECDLRIAAAAFESQEPIVITDADSVIQRVNKAFAESTGYAVDEVIGKTPRILKSGLHDEYFYRSMWESINETGTWHGEIWDRRKNGEVYPKLLTISAVKNADGIVTHYVGSHIDITERKVAEERIRQLAFHDPLTRLPNRQLLLDRLQHSLITNARNGHKGALLFIDLDNFKNLNDTLGHAMGDLLLKQATERLASCTREGDTVARLGGDEFVVMLEDLSSQTIEAAEQAEAVGEKILAALSQPYQLGAHTFRSSGSIGATIFSGDHQETEELLKQADIAMYQAKKAGRNTLRFFDHGMQHTINIRAELEGELHKALDQKQFELYYQIQVDREDRVLGAEALIRWNHPVRGMISPAEFIPLAEETGLIQHIGHWVLETACTQLKAWANDAHTRHLVLAINISARQFHQADFADQVRAAVQRNAINSNLLKLELTESLLLENIDDTIATMNALKSTGVQLSLDDFGTGYSSLQYLKLLPLDQIKIDRSFVRDIVTDVNDAAIVQTIIAMAETLGLDVIAEGVETKDQLEFLDLRGCHAYQGYLFGKPVPAAEFMPLPAQV</sequence>
<dbReference type="NCBIfam" id="TIGR00229">
    <property type="entry name" value="sensory_box"/>
    <property type="match status" value="3"/>
</dbReference>
<feature type="domain" description="PAS" evidence="1">
    <location>
        <begin position="1"/>
        <end position="71"/>
    </location>
</feature>
<dbReference type="SMART" id="SM00052">
    <property type="entry name" value="EAL"/>
    <property type="match status" value="1"/>
</dbReference>
<reference evidence="5" key="1">
    <citation type="submission" date="2016-10" db="EMBL/GenBank/DDBJ databases">
        <title>Sequence of Gallionella enrichment culture.</title>
        <authorList>
            <person name="Poehlein A."/>
            <person name="Muehling M."/>
            <person name="Daniel R."/>
        </authorList>
    </citation>
    <scope>NUCLEOTIDE SEQUENCE</scope>
</reference>
<feature type="domain" description="GGDEF" evidence="4">
    <location>
        <begin position="400"/>
        <end position="538"/>
    </location>
</feature>
<feature type="domain" description="PAS" evidence="1">
    <location>
        <begin position="257"/>
        <end position="300"/>
    </location>
</feature>
<feature type="domain" description="PAS" evidence="1">
    <location>
        <begin position="122"/>
        <end position="194"/>
    </location>
</feature>
<gene>
    <name evidence="5" type="primary">gmr_35</name>
    <name evidence="5" type="ORF">GALL_51300</name>
</gene>
<dbReference type="Pfam" id="PF00990">
    <property type="entry name" value="GGDEF"/>
    <property type="match status" value="1"/>
</dbReference>
<proteinExistence type="predicted"/>
<dbReference type="GO" id="GO:0006355">
    <property type="term" value="P:regulation of DNA-templated transcription"/>
    <property type="evidence" value="ECO:0007669"/>
    <property type="project" value="InterPro"/>
</dbReference>
<dbReference type="SMART" id="SM00086">
    <property type="entry name" value="PAC"/>
    <property type="match status" value="3"/>
</dbReference>
<dbReference type="InterPro" id="IPR001633">
    <property type="entry name" value="EAL_dom"/>
</dbReference>
<dbReference type="InterPro" id="IPR000014">
    <property type="entry name" value="PAS"/>
</dbReference>
<dbReference type="PROSITE" id="PS50112">
    <property type="entry name" value="PAS"/>
    <property type="match status" value="3"/>
</dbReference>